<name>A0ABT4U8F6_9ACTN</name>
<sequence length="341" mass="36933">MAVDTQADWQDGEVVEAAPAADGIQRIVLRPERPRPAAPGAHVDVAVEIDGRTDTRSYSVVRGSEDGGLLTISVQLAADSRGGSRFMHTLRPGDGLRMTQPLQNFPLRIGAPRYVLVAGGIGITAIAAMADVLRRLKADYVLVYVGRGRDRMAYLEELVERHGDRIRVHVDDEGTPLDASALVDGVAGAGPAELYMCGPIRLMDAVRRRWHDRGLPAADLRYETFGNSGWYDPEEFEVEIPRLGVRTVVGGGRSMLEALEQAGAEVISDCRKGECGLCQVRVLDVQGLIDHRDVFFSDEEKRTSPKMCACVSRAVCAPRPDGAPGPSGVEGRRALLTIDIP</sequence>
<comment type="cofactor">
    <cofactor evidence="1">
        <name>FAD</name>
        <dbReference type="ChEBI" id="CHEBI:57692"/>
    </cofactor>
</comment>
<dbReference type="EMBL" id="JAQFWQ010000071">
    <property type="protein sequence ID" value="MDA2813243.1"/>
    <property type="molecule type" value="Genomic_DNA"/>
</dbReference>
<reference evidence="3 4" key="1">
    <citation type="submission" date="2023-01" db="EMBL/GenBank/DDBJ databases">
        <title>Draft genome sequence of Nocardiopsis sp. RSe5-2 isolated from halophytes.</title>
        <authorList>
            <person name="Duangmal K."/>
            <person name="Chantavorakit T."/>
        </authorList>
    </citation>
    <scope>NUCLEOTIDE SEQUENCE [LARGE SCALE GENOMIC DNA]</scope>
    <source>
        <strain evidence="3 4">RSe5-2</strain>
    </source>
</reference>
<dbReference type="CDD" id="cd06185">
    <property type="entry name" value="PDR_like"/>
    <property type="match status" value="1"/>
</dbReference>
<dbReference type="InterPro" id="IPR006058">
    <property type="entry name" value="2Fe2S_fd_BS"/>
</dbReference>
<dbReference type="Gene3D" id="3.40.50.80">
    <property type="entry name" value="Nucleotide-binding domain of ferredoxin-NADP reductase (FNR) module"/>
    <property type="match status" value="1"/>
</dbReference>
<dbReference type="InterPro" id="IPR036010">
    <property type="entry name" value="2Fe-2S_ferredoxin-like_sf"/>
</dbReference>
<dbReference type="InterPro" id="IPR017938">
    <property type="entry name" value="Riboflavin_synthase-like_b-brl"/>
</dbReference>
<dbReference type="InterPro" id="IPR017927">
    <property type="entry name" value="FAD-bd_FR_type"/>
</dbReference>
<dbReference type="RefSeq" id="WP_270688128.1">
    <property type="nucleotide sequence ID" value="NZ_JAQFWQ010000071.1"/>
</dbReference>
<dbReference type="Proteomes" id="UP001527866">
    <property type="component" value="Unassembled WGS sequence"/>
</dbReference>
<dbReference type="Gene3D" id="2.40.30.10">
    <property type="entry name" value="Translation factors"/>
    <property type="match status" value="1"/>
</dbReference>
<dbReference type="PROSITE" id="PS51384">
    <property type="entry name" value="FAD_FR"/>
    <property type="match status" value="1"/>
</dbReference>
<accession>A0ABT4U8F6</accession>
<dbReference type="CDD" id="cd00207">
    <property type="entry name" value="fer2"/>
    <property type="match status" value="1"/>
</dbReference>
<dbReference type="InterPro" id="IPR050415">
    <property type="entry name" value="MRET"/>
</dbReference>
<dbReference type="InterPro" id="IPR001041">
    <property type="entry name" value="2Fe-2S_ferredoxin-type"/>
</dbReference>
<dbReference type="InterPro" id="IPR039261">
    <property type="entry name" value="FNR_nucleotide-bd"/>
</dbReference>
<dbReference type="InterPro" id="IPR012675">
    <property type="entry name" value="Beta-grasp_dom_sf"/>
</dbReference>
<evidence type="ECO:0000259" key="2">
    <source>
        <dbReference type="PROSITE" id="PS51384"/>
    </source>
</evidence>
<dbReference type="SUPFAM" id="SSF52343">
    <property type="entry name" value="Ferredoxin reductase-like, C-terminal NADP-linked domain"/>
    <property type="match status" value="1"/>
</dbReference>
<dbReference type="PROSITE" id="PS00197">
    <property type="entry name" value="2FE2S_FER_1"/>
    <property type="match status" value="1"/>
</dbReference>
<dbReference type="PANTHER" id="PTHR47354">
    <property type="entry name" value="NADH OXIDOREDUCTASE HCR"/>
    <property type="match status" value="1"/>
</dbReference>
<keyword evidence="4" id="KW-1185">Reference proteome</keyword>
<dbReference type="PRINTS" id="PR00409">
    <property type="entry name" value="PHDIOXRDTASE"/>
</dbReference>
<dbReference type="PANTHER" id="PTHR47354:SF2">
    <property type="entry name" value="BLR2392 PROTEIN"/>
    <property type="match status" value="1"/>
</dbReference>
<dbReference type="Pfam" id="PF00111">
    <property type="entry name" value="Fer2"/>
    <property type="match status" value="1"/>
</dbReference>
<proteinExistence type="predicted"/>
<evidence type="ECO:0000313" key="3">
    <source>
        <dbReference type="EMBL" id="MDA2813243.1"/>
    </source>
</evidence>
<organism evidence="3 4">
    <name type="scientific">Nocardiopsis endophytica</name>
    <dbReference type="NCBI Taxonomy" id="3018445"/>
    <lineage>
        <taxon>Bacteria</taxon>
        <taxon>Bacillati</taxon>
        <taxon>Actinomycetota</taxon>
        <taxon>Actinomycetes</taxon>
        <taxon>Streptosporangiales</taxon>
        <taxon>Nocardiopsidaceae</taxon>
        <taxon>Nocardiopsis</taxon>
    </lineage>
</organism>
<evidence type="ECO:0000313" key="4">
    <source>
        <dbReference type="Proteomes" id="UP001527866"/>
    </source>
</evidence>
<comment type="caution">
    <text evidence="3">The sequence shown here is derived from an EMBL/GenBank/DDBJ whole genome shotgun (WGS) entry which is preliminary data.</text>
</comment>
<dbReference type="SUPFAM" id="SSF54292">
    <property type="entry name" value="2Fe-2S ferredoxin-like"/>
    <property type="match status" value="1"/>
</dbReference>
<feature type="domain" description="FAD-binding FR-type" evidence="2">
    <location>
        <begin position="7"/>
        <end position="108"/>
    </location>
</feature>
<dbReference type="Gene3D" id="3.10.20.30">
    <property type="match status" value="1"/>
</dbReference>
<evidence type="ECO:0000256" key="1">
    <source>
        <dbReference type="ARBA" id="ARBA00001974"/>
    </source>
</evidence>
<protein>
    <submittedName>
        <fullName evidence="3">PDR/VanB family oxidoreductase</fullName>
    </submittedName>
</protein>
<dbReference type="SUPFAM" id="SSF63380">
    <property type="entry name" value="Riboflavin synthase domain-like"/>
    <property type="match status" value="1"/>
</dbReference>
<gene>
    <name evidence="3" type="ORF">O4J56_21540</name>
</gene>